<feature type="non-terminal residue" evidence="1">
    <location>
        <position position="77"/>
    </location>
</feature>
<reference evidence="1 2" key="1">
    <citation type="submission" date="2013-11" db="EMBL/GenBank/DDBJ databases">
        <title>Genome sequencing of Stegodyphus mimosarum.</title>
        <authorList>
            <person name="Bechsgaard J."/>
        </authorList>
    </citation>
    <scope>NUCLEOTIDE SEQUENCE [LARGE SCALE GENOMIC DNA]</scope>
</reference>
<dbReference type="AlphaFoldDB" id="A0A087T7R9"/>
<gene>
    <name evidence="1" type="ORF">X975_04261</name>
</gene>
<dbReference type="OrthoDB" id="6744268at2759"/>
<organism evidence="1 2">
    <name type="scientific">Stegodyphus mimosarum</name>
    <name type="common">African social velvet spider</name>
    <dbReference type="NCBI Taxonomy" id="407821"/>
    <lineage>
        <taxon>Eukaryota</taxon>
        <taxon>Metazoa</taxon>
        <taxon>Ecdysozoa</taxon>
        <taxon>Arthropoda</taxon>
        <taxon>Chelicerata</taxon>
        <taxon>Arachnida</taxon>
        <taxon>Araneae</taxon>
        <taxon>Araneomorphae</taxon>
        <taxon>Entelegynae</taxon>
        <taxon>Eresoidea</taxon>
        <taxon>Eresidae</taxon>
        <taxon>Stegodyphus</taxon>
    </lineage>
</organism>
<dbReference type="PANTHER" id="PTHR45913">
    <property type="entry name" value="EPM2A-INTERACTING PROTEIN 1"/>
    <property type="match status" value="1"/>
</dbReference>
<dbReference type="PANTHER" id="PTHR45913:SF5">
    <property type="entry name" value="GENERAL TRANSCRIPTION FACTOR II-I REPEAT DOMAIN-CONTAINING PROTEIN 2A-LIKE PROTEIN"/>
    <property type="match status" value="1"/>
</dbReference>
<name>A0A087T7R9_STEMI</name>
<proteinExistence type="predicted"/>
<evidence type="ECO:0000313" key="1">
    <source>
        <dbReference type="EMBL" id="KFM61158.1"/>
    </source>
</evidence>
<dbReference type="Proteomes" id="UP000054359">
    <property type="component" value="Unassembled WGS sequence"/>
</dbReference>
<sequence length="77" mass="9281">MSSVLRYFAFLVYVTGHFNDLNCCLLGKYLLVHNLYYFVKTFKTKLILWESQLLNKNSTHFPKLMECVKELYNMEFK</sequence>
<protein>
    <submittedName>
        <fullName evidence="1">General transcription factor II-I repeat domain-containing protein 2</fullName>
    </submittedName>
</protein>
<evidence type="ECO:0000313" key="2">
    <source>
        <dbReference type="Proteomes" id="UP000054359"/>
    </source>
</evidence>
<keyword evidence="2" id="KW-1185">Reference proteome</keyword>
<accession>A0A087T7R9</accession>
<dbReference type="EMBL" id="KK113847">
    <property type="protein sequence ID" value="KFM61158.1"/>
    <property type="molecule type" value="Genomic_DNA"/>
</dbReference>